<evidence type="ECO:0000256" key="1">
    <source>
        <dbReference type="ARBA" id="ARBA00004651"/>
    </source>
</evidence>
<dbReference type="PROSITE" id="PS50850">
    <property type="entry name" value="MFS"/>
    <property type="match status" value="1"/>
</dbReference>
<dbReference type="PROSITE" id="PS00216">
    <property type="entry name" value="SUGAR_TRANSPORT_1"/>
    <property type="match status" value="1"/>
</dbReference>
<keyword evidence="3" id="KW-0813">Transport</keyword>
<dbReference type="Gene3D" id="1.20.1250.20">
    <property type="entry name" value="MFS general substrate transporter like domains"/>
    <property type="match status" value="2"/>
</dbReference>
<evidence type="ECO:0000259" key="11">
    <source>
        <dbReference type="PROSITE" id="PS50850"/>
    </source>
</evidence>
<evidence type="ECO:0000313" key="12">
    <source>
        <dbReference type="EMBL" id="AII07309.1"/>
    </source>
</evidence>
<dbReference type="RefSeq" id="WP_128642257.1">
    <property type="nucleotide sequence ID" value="NZ_CP008947.1"/>
</dbReference>
<evidence type="ECO:0000256" key="7">
    <source>
        <dbReference type="ARBA" id="ARBA00022989"/>
    </source>
</evidence>
<evidence type="ECO:0000256" key="2">
    <source>
        <dbReference type="ARBA" id="ARBA00008240"/>
    </source>
</evidence>
<keyword evidence="4" id="KW-1003">Cell membrane</keyword>
<evidence type="ECO:0000256" key="9">
    <source>
        <dbReference type="SAM" id="MobiDB-lite"/>
    </source>
</evidence>
<feature type="domain" description="Major facilitator superfamily (MFS) profile" evidence="11">
    <location>
        <begin position="28"/>
        <end position="430"/>
    </location>
</feature>
<feature type="transmembrane region" description="Helical" evidence="10">
    <location>
        <begin position="405"/>
        <end position="426"/>
    </location>
</feature>
<dbReference type="AlphaFoldDB" id="A0A076EVA0"/>
<comment type="similarity">
    <text evidence="2">Belongs to the major facilitator superfamily. Metabolite:H+ Symporter (MHS) family (TC 2.A.1.6) family.</text>
</comment>
<feature type="transmembrane region" description="Helical" evidence="10">
    <location>
        <begin position="70"/>
        <end position="88"/>
    </location>
</feature>
<feature type="region of interest" description="Disordered" evidence="9">
    <location>
        <begin position="1"/>
        <end position="24"/>
    </location>
</feature>
<sequence>MTDTQDPTANSVAASQRGTASPPSTRRAMLGLGLGNTLEWYDWMVFGLLAAFIGPQFFPSQDPVSSTLDALAVFAVGFCVRPLGGVLLGNVADRVGRRQVMLWSVGIMAVTTLSIALLPSYDSIGVWAGILLLACRLLQGLSTGIEAPLSTAYAVELMPAGHEGRAAGYISFFQNFGILLASLVSFATSYVIGGDAMSTWGWRVPMLVGAAMSFFVLYLRRALPETLSEEEKSEHTSGTWEGVRRHWLGLAAIIFVVGAAQAYNYAWNVGLPSLARGAYGENPTTIFAVTSVLGVIMLVGSIVTGRIADRVRLSRAFVVTRLAVVPVIFLMLLYAGPGLRTFTVVLLLGGVLLAANMTLYNVVSTSLMPKYCRATGTGLGYGVAVAAFGGTASYLIVWLQSRNLLWAFPVYTALLSVISVVLYVAARRHSGTFAGD</sequence>
<dbReference type="eggNOG" id="COG0477">
    <property type="taxonomic scope" value="Bacteria"/>
</dbReference>
<organism evidence="12 13">
    <name type="scientific">Rhodococcus opacus</name>
    <name type="common">Nocardia opaca</name>
    <dbReference type="NCBI Taxonomy" id="37919"/>
    <lineage>
        <taxon>Bacteria</taxon>
        <taxon>Bacillati</taxon>
        <taxon>Actinomycetota</taxon>
        <taxon>Actinomycetes</taxon>
        <taxon>Mycobacteriales</taxon>
        <taxon>Nocardiaceae</taxon>
        <taxon>Rhodococcus</taxon>
    </lineage>
</organism>
<evidence type="ECO:0000256" key="10">
    <source>
        <dbReference type="SAM" id="Phobius"/>
    </source>
</evidence>
<feature type="transmembrane region" description="Helical" evidence="10">
    <location>
        <begin position="166"/>
        <end position="188"/>
    </location>
</feature>
<evidence type="ECO:0000256" key="6">
    <source>
        <dbReference type="ARBA" id="ARBA00022847"/>
    </source>
</evidence>
<comment type="subcellular location">
    <subcellularLocation>
        <location evidence="1">Cell membrane</location>
        <topology evidence="1">Multi-pass membrane protein</topology>
    </subcellularLocation>
</comment>
<dbReference type="Pfam" id="PF07690">
    <property type="entry name" value="MFS_1"/>
    <property type="match status" value="1"/>
</dbReference>
<keyword evidence="8 10" id="KW-0472">Membrane</keyword>
<name>A0A076EVA0_RHOOP</name>
<dbReference type="PANTHER" id="PTHR43528:SF1">
    <property type="entry name" value="ALPHA-KETOGLUTARATE PERMEASE"/>
    <property type="match status" value="1"/>
</dbReference>
<feature type="transmembrane region" description="Helical" evidence="10">
    <location>
        <begin position="316"/>
        <end position="336"/>
    </location>
</feature>
<dbReference type="InterPro" id="IPR005829">
    <property type="entry name" value="Sugar_transporter_CS"/>
</dbReference>
<evidence type="ECO:0000256" key="8">
    <source>
        <dbReference type="ARBA" id="ARBA00023136"/>
    </source>
</evidence>
<dbReference type="InterPro" id="IPR020846">
    <property type="entry name" value="MFS_dom"/>
</dbReference>
<dbReference type="InterPro" id="IPR036259">
    <property type="entry name" value="MFS_trans_sf"/>
</dbReference>
<evidence type="ECO:0000313" key="13">
    <source>
        <dbReference type="Proteomes" id="UP000028488"/>
    </source>
</evidence>
<feature type="transmembrane region" description="Helical" evidence="10">
    <location>
        <begin position="375"/>
        <end position="399"/>
    </location>
</feature>
<dbReference type="SUPFAM" id="SSF103473">
    <property type="entry name" value="MFS general substrate transporter"/>
    <property type="match status" value="1"/>
</dbReference>
<dbReference type="InterPro" id="IPR011701">
    <property type="entry name" value="MFS"/>
</dbReference>
<dbReference type="GO" id="GO:0005886">
    <property type="term" value="C:plasma membrane"/>
    <property type="evidence" value="ECO:0007669"/>
    <property type="project" value="UniProtKB-SubCell"/>
</dbReference>
<accession>A0A076EVA0</accession>
<protein>
    <submittedName>
        <fullName evidence="12">Major facilitator transporter</fullName>
    </submittedName>
</protein>
<reference evidence="12 13" key="1">
    <citation type="submission" date="2014-07" db="EMBL/GenBank/DDBJ databases">
        <title>Genome Sequence of Rhodococcus opacus Strain R7, a Biodegrader of Mono- and Polycyclic Aromatic Hydrocarbons.</title>
        <authorList>
            <person name="Di Gennaro P."/>
            <person name="Zampolli J."/>
            <person name="Presti I."/>
            <person name="Cappelletti M."/>
            <person name="D'Ursi P."/>
            <person name="Orro A."/>
            <person name="Mezzelani A."/>
            <person name="Milanesi L."/>
        </authorList>
    </citation>
    <scope>NUCLEOTIDE SEQUENCE [LARGE SCALE GENOMIC DNA]</scope>
    <source>
        <strain evidence="12 13">R7</strain>
    </source>
</reference>
<dbReference type="Proteomes" id="UP000028488">
    <property type="component" value="Chromosome"/>
</dbReference>
<evidence type="ECO:0000256" key="3">
    <source>
        <dbReference type="ARBA" id="ARBA00022448"/>
    </source>
</evidence>
<feature type="transmembrane region" description="Helical" evidence="10">
    <location>
        <begin position="100"/>
        <end position="118"/>
    </location>
</feature>
<feature type="transmembrane region" description="Helical" evidence="10">
    <location>
        <begin position="124"/>
        <end position="145"/>
    </location>
</feature>
<keyword evidence="7 10" id="KW-1133">Transmembrane helix</keyword>
<feature type="transmembrane region" description="Helical" evidence="10">
    <location>
        <begin position="40"/>
        <end position="58"/>
    </location>
</feature>
<evidence type="ECO:0000256" key="5">
    <source>
        <dbReference type="ARBA" id="ARBA00022692"/>
    </source>
</evidence>
<evidence type="ECO:0000256" key="4">
    <source>
        <dbReference type="ARBA" id="ARBA00022475"/>
    </source>
</evidence>
<dbReference type="PANTHER" id="PTHR43528">
    <property type="entry name" value="ALPHA-KETOGLUTARATE PERMEASE"/>
    <property type="match status" value="1"/>
</dbReference>
<feature type="transmembrane region" description="Helical" evidence="10">
    <location>
        <begin position="247"/>
        <end position="266"/>
    </location>
</feature>
<feature type="transmembrane region" description="Helical" evidence="10">
    <location>
        <begin position="342"/>
        <end position="363"/>
    </location>
</feature>
<feature type="transmembrane region" description="Helical" evidence="10">
    <location>
        <begin position="286"/>
        <end position="304"/>
    </location>
</feature>
<keyword evidence="5 10" id="KW-0812">Transmembrane</keyword>
<dbReference type="GO" id="GO:0015293">
    <property type="term" value="F:symporter activity"/>
    <property type="evidence" value="ECO:0007669"/>
    <property type="project" value="UniProtKB-KW"/>
</dbReference>
<dbReference type="EMBL" id="CP008947">
    <property type="protein sequence ID" value="AII07309.1"/>
    <property type="molecule type" value="Genomic_DNA"/>
</dbReference>
<gene>
    <name evidence="12" type="ORF">EP51_22700</name>
</gene>
<feature type="transmembrane region" description="Helical" evidence="10">
    <location>
        <begin position="200"/>
        <end position="219"/>
    </location>
</feature>
<keyword evidence="6" id="KW-0769">Symport</keyword>
<proteinExistence type="inferred from homology"/>
<dbReference type="InterPro" id="IPR051084">
    <property type="entry name" value="H+-coupled_symporters"/>
</dbReference>